<feature type="non-terminal residue" evidence="2">
    <location>
        <position position="1"/>
    </location>
</feature>
<sequence length="16" mass="1723">PTTSQYGISRDDGDNP</sequence>
<reference evidence="2" key="1">
    <citation type="submission" date="2021-02" db="EMBL/GenBank/DDBJ databases">
        <authorList>
            <person name="Nowell W R."/>
        </authorList>
    </citation>
    <scope>NUCLEOTIDE SEQUENCE</scope>
</reference>
<organism evidence="2 3">
    <name type="scientific">Rotaria sordida</name>
    <dbReference type="NCBI Taxonomy" id="392033"/>
    <lineage>
        <taxon>Eukaryota</taxon>
        <taxon>Metazoa</taxon>
        <taxon>Spiralia</taxon>
        <taxon>Gnathifera</taxon>
        <taxon>Rotifera</taxon>
        <taxon>Eurotatoria</taxon>
        <taxon>Bdelloidea</taxon>
        <taxon>Philodinida</taxon>
        <taxon>Philodinidae</taxon>
        <taxon>Rotaria</taxon>
    </lineage>
</organism>
<protein>
    <submittedName>
        <fullName evidence="2">Uncharacterized protein</fullName>
    </submittedName>
</protein>
<dbReference type="EMBL" id="CAJOAX010019141">
    <property type="protein sequence ID" value="CAF4186144.1"/>
    <property type="molecule type" value="Genomic_DNA"/>
</dbReference>
<evidence type="ECO:0000313" key="3">
    <source>
        <dbReference type="Proteomes" id="UP000663874"/>
    </source>
</evidence>
<dbReference type="AlphaFoldDB" id="A0A820DQ42"/>
<evidence type="ECO:0000313" key="1">
    <source>
        <dbReference type="EMBL" id="CAF4186144.1"/>
    </source>
</evidence>
<dbReference type="EMBL" id="CAJOBE010020280">
    <property type="protein sequence ID" value="CAF4235334.1"/>
    <property type="molecule type" value="Genomic_DNA"/>
</dbReference>
<comment type="caution">
    <text evidence="2">The sequence shown here is derived from an EMBL/GenBank/DDBJ whole genome shotgun (WGS) entry which is preliminary data.</text>
</comment>
<gene>
    <name evidence="2" type="ORF">FNK824_LOCUS37905</name>
    <name evidence="1" type="ORF">OTI717_LOCUS37922</name>
</gene>
<name>A0A820DQ42_9BILA</name>
<proteinExistence type="predicted"/>
<dbReference type="Proteomes" id="UP000663823">
    <property type="component" value="Unassembled WGS sequence"/>
</dbReference>
<evidence type="ECO:0000313" key="2">
    <source>
        <dbReference type="EMBL" id="CAF4235334.1"/>
    </source>
</evidence>
<accession>A0A820DQ42</accession>
<dbReference type="Proteomes" id="UP000663874">
    <property type="component" value="Unassembled WGS sequence"/>
</dbReference>